<dbReference type="InterPro" id="IPR051137">
    <property type="entry name" value="PP4R3-like"/>
</dbReference>
<comment type="subcellular location">
    <subcellularLocation>
        <location evidence="1">Nucleus</location>
    </subcellularLocation>
</comment>
<dbReference type="InterPro" id="IPR011993">
    <property type="entry name" value="PH-like_dom_sf"/>
</dbReference>
<feature type="compositionally biased region" description="Low complexity" evidence="3">
    <location>
        <begin position="72"/>
        <end position="82"/>
    </location>
</feature>
<feature type="compositionally biased region" description="Basic and acidic residues" evidence="3">
    <location>
        <begin position="1304"/>
        <end position="1318"/>
    </location>
</feature>
<feature type="compositionally biased region" description="Low complexity" evidence="3">
    <location>
        <begin position="656"/>
        <end position="668"/>
    </location>
</feature>
<sequence length="1407" mass="156641">MPDQTNHHGGGGGGFRMEVKQQQTNRKRKRAHASAALSADEFGGGGEERAASPSNSEASTVKTSNKEARPLQGQQQHTTTTTAISNNNHHHKRDKPHQQQQPVQQPEGWRVKLYRLNADGSWDDCGTGRVACLRRPTPVKPNTPPPILENTTTATAKTEQQTNEHTAALDAWICQELGEPTLCMHAEVVNDVTPPKILLRTRILLRDAYQRQGDNIITWCEPYYDHNHSNTNANHHNAAQKKPSEADASSKNSNSSGVDLALSFQDNAGCLDIWRQITTVQRHAAELYRRHQQQQQQQQQQSQDGGEDEPLPANDVLSVQQMAQKIAQDHHDELERQQNHEMWVSMTGSQQQQQGQAQQQPSQHPLPQQQSVPQPHGFDDENNSGNNTIVHHHHHHGRGNAINNNNTNNANAANNNTKQQQQQHMDHHHGPFGNGDDGGADLYAGGSPNNNNNNNNEPIPNNNNNVALSPQLPNPPTLANLEEIADTIARVQHIQQRESLAMFISQNECAYLKSLLSLFPSAEDRGDYGSLATLAACVKTILLLNDPSILELIVAEEVIFEEICATLEYDPDLRDKANHRWFLRERARFRTVVLMEDAELVAAIHRAFRVNYLRDTLLRPTMDESTLSTLSSLQTFTHADVVKGVTMSPPLPQLINNNNNTADGQQRQQQHHDHEKDVSAQDSYLVRVIRVLGVELHALCHMEWTELENRPAKAAGRNNFLDAADQMLTDPSIVVSGGKYLESQKVSATWRQHLAPQDGSLVSRRIRRRGCLTFLRELFNMVRISLQQSDKDNFFSVIVSMEIEVMSSEDAEKGGKISDNESQTSKIVEVGSVAASEKSERFDEKGESSSQHLGLDFMPLATPVNLLSLLGTVLSDPNTDVTEKGLVLEIIAGVAMHDPGLIRRHCLEFHSSWKRNQNAPHQDVAGLGRPEANEKKQVIFLCPPNDLLAALLYLLDAEIDAGILLQVSEIMRIILDTDMMGEHVGAGFGDENGVFADEAEGIPPGNGGGVQAQPHEQHNQMNNNGSAATTTEQKQFLSMFYEHFIDWVVAPFQFTILHPLRRVPDTVLISQSESPLLMQMMKAFKEGVTQDDGLFRIIPRSAIRTSFAVELLSFCVRAHLYRMKIFLLKSRVLSNVLKLLKPHSLMDSTSGDRCLKLAALRFLRAILSVNDEFYHRHIIHHNLFEPVFEAFRANPVGDNLVSSAIVEMCDFIHNENINSLMEYIVTKHLSVARSESAGPSLEDVSSPYVSTLTNLREAYETARQQQQQQGKNGPSSESENQGGDSRYFSEKTGPPSPRVLSGKALEDQRKFQEEHAEESYFDSDDEQQPQPPSNTVVPPAVDEVAAQEGDAELHRPSRMFALSPAPILNHGNAPLVQENQPPQQETPIQGNNPTTGRNSETLDGKIS</sequence>
<protein>
    <submittedName>
        <fullName evidence="5">Protein phosphatase 4 regulatory subunit 3</fullName>
    </submittedName>
</protein>
<feature type="region of interest" description="Disordered" evidence="3">
    <location>
        <begin position="1"/>
        <end position="108"/>
    </location>
</feature>
<feature type="compositionally biased region" description="Low complexity" evidence="3">
    <location>
        <begin position="440"/>
        <end position="465"/>
    </location>
</feature>
<dbReference type="GO" id="GO:0005654">
    <property type="term" value="C:nucleoplasm"/>
    <property type="evidence" value="ECO:0007669"/>
    <property type="project" value="TreeGrafter"/>
</dbReference>
<evidence type="ECO:0000256" key="2">
    <source>
        <dbReference type="ARBA" id="ARBA00023242"/>
    </source>
</evidence>
<dbReference type="GO" id="GO:0072542">
    <property type="term" value="F:protein phosphatase activator activity"/>
    <property type="evidence" value="ECO:0007669"/>
    <property type="project" value="TreeGrafter"/>
</dbReference>
<feature type="compositionally biased region" description="Polar residues" evidence="3">
    <location>
        <begin position="247"/>
        <end position="257"/>
    </location>
</feature>
<organism evidence="5 6">
    <name type="scientific">Seminavis robusta</name>
    <dbReference type="NCBI Taxonomy" id="568900"/>
    <lineage>
        <taxon>Eukaryota</taxon>
        <taxon>Sar</taxon>
        <taxon>Stramenopiles</taxon>
        <taxon>Ochrophyta</taxon>
        <taxon>Bacillariophyta</taxon>
        <taxon>Bacillariophyceae</taxon>
        <taxon>Bacillariophycidae</taxon>
        <taxon>Naviculales</taxon>
        <taxon>Naviculaceae</taxon>
        <taxon>Seminavis</taxon>
    </lineage>
</organism>
<feature type="region of interest" description="Disordered" evidence="3">
    <location>
        <begin position="649"/>
        <end position="679"/>
    </location>
</feature>
<feature type="compositionally biased region" description="Basic and acidic residues" evidence="3">
    <location>
        <begin position="670"/>
        <end position="679"/>
    </location>
</feature>
<dbReference type="EMBL" id="CAICTM010000298">
    <property type="protein sequence ID" value="CAB9507256.1"/>
    <property type="molecule type" value="Genomic_DNA"/>
</dbReference>
<feature type="region of interest" description="Disordered" evidence="3">
    <location>
        <begin position="230"/>
        <end position="257"/>
    </location>
</feature>
<feature type="domain" description="Serine/threonine-protein phosphatase 4 regulatory subunit 3-like central" evidence="4">
    <location>
        <begin position="483"/>
        <end position="803"/>
    </location>
</feature>
<keyword evidence="2" id="KW-0539">Nucleus</keyword>
<feature type="region of interest" description="Disordered" evidence="3">
    <location>
        <begin position="999"/>
        <end position="1023"/>
    </location>
</feature>
<feature type="compositionally biased region" description="Low complexity" evidence="3">
    <location>
        <begin position="349"/>
        <end position="375"/>
    </location>
</feature>
<comment type="caution">
    <text evidence="5">The sequence shown here is derived from an EMBL/GenBank/DDBJ whole genome shotgun (WGS) entry which is preliminary data.</text>
</comment>
<feature type="domain" description="Serine/threonine-protein phosphatase 4 regulatory subunit 3-like central" evidence="4">
    <location>
        <begin position="865"/>
        <end position="1260"/>
    </location>
</feature>
<gene>
    <name evidence="5" type="ORF">SEMRO_299_G111330.1</name>
</gene>
<dbReference type="Pfam" id="PF04802">
    <property type="entry name" value="PP4R3"/>
    <property type="match status" value="2"/>
</dbReference>
<feature type="compositionally biased region" description="Polar residues" evidence="3">
    <location>
        <begin position="1270"/>
        <end position="1283"/>
    </location>
</feature>
<dbReference type="PANTHER" id="PTHR23318:SF0">
    <property type="entry name" value="SERINE_THREONINE-PROTEIN PHOSPHATASE 4 REGULATORY SUBUNIT 3"/>
    <property type="match status" value="1"/>
</dbReference>
<keyword evidence="6" id="KW-1185">Reference proteome</keyword>
<dbReference type="OrthoDB" id="27483at2759"/>
<accession>A0A9N8DUV6</accession>
<reference evidence="5" key="1">
    <citation type="submission" date="2020-06" db="EMBL/GenBank/DDBJ databases">
        <authorList>
            <consortium name="Plant Systems Biology data submission"/>
        </authorList>
    </citation>
    <scope>NUCLEOTIDE SEQUENCE</scope>
    <source>
        <strain evidence="5">D6</strain>
    </source>
</reference>
<feature type="compositionally biased region" description="Low complexity" evidence="3">
    <location>
        <begin position="293"/>
        <end position="303"/>
    </location>
</feature>
<feature type="region of interest" description="Disordered" evidence="3">
    <location>
        <begin position="288"/>
        <end position="313"/>
    </location>
</feature>
<evidence type="ECO:0000256" key="3">
    <source>
        <dbReference type="SAM" id="MobiDB-lite"/>
    </source>
</evidence>
<dbReference type="InterPro" id="IPR006887">
    <property type="entry name" value="P4R3-like_central_dom"/>
</dbReference>
<evidence type="ECO:0000313" key="6">
    <source>
        <dbReference type="Proteomes" id="UP001153069"/>
    </source>
</evidence>
<evidence type="ECO:0000313" key="5">
    <source>
        <dbReference type="EMBL" id="CAB9507256.1"/>
    </source>
</evidence>
<evidence type="ECO:0000256" key="1">
    <source>
        <dbReference type="ARBA" id="ARBA00004123"/>
    </source>
</evidence>
<proteinExistence type="predicted"/>
<feature type="compositionally biased region" description="Low complexity" evidence="3">
    <location>
        <begin position="399"/>
        <end position="423"/>
    </location>
</feature>
<dbReference type="PANTHER" id="PTHR23318">
    <property type="entry name" value="ATP SYNTHASE GAMMA-RELATED"/>
    <property type="match status" value="1"/>
</dbReference>
<feature type="compositionally biased region" description="Polar residues" evidence="3">
    <location>
        <begin position="52"/>
        <end position="63"/>
    </location>
</feature>
<name>A0A9N8DUV6_9STRA</name>
<dbReference type="Gene3D" id="2.30.29.30">
    <property type="entry name" value="Pleckstrin-homology domain (PH domain)/Phosphotyrosine-binding domain (PTB)"/>
    <property type="match status" value="1"/>
</dbReference>
<feature type="compositionally biased region" description="Polar residues" evidence="3">
    <location>
        <begin position="1377"/>
        <end position="1399"/>
    </location>
</feature>
<feature type="region of interest" description="Disordered" evidence="3">
    <location>
        <begin position="344"/>
        <end position="471"/>
    </location>
</feature>
<evidence type="ECO:0000259" key="4">
    <source>
        <dbReference type="Pfam" id="PF04802"/>
    </source>
</evidence>
<dbReference type="Proteomes" id="UP001153069">
    <property type="component" value="Unassembled WGS sequence"/>
</dbReference>
<dbReference type="GO" id="GO:0030289">
    <property type="term" value="C:protein phosphatase 4 complex"/>
    <property type="evidence" value="ECO:0007669"/>
    <property type="project" value="TreeGrafter"/>
</dbReference>
<feature type="region of interest" description="Disordered" evidence="3">
    <location>
        <begin position="1260"/>
        <end position="1407"/>
    </location>
</feature>